<dbReference type="AlphaFoldDB" id="A0A4P8ISR3"/>
<dbReference type="KEGG" id="tvl:FAZ95_14715"/>
<keyword evidence="4" id="KW-1185">Reference proteome</keyword>
<dbReference type="RefSeq" id="WP_137333132.1">
    <property type="nucleotide sequence ID" value="NZ_CP040077.1"/>
</dbReference>
<sequence>MCDREGRGATTVREPEETLACYGTLQAEPACDTFTVGPWSIDVVEGALRNIRFDGIEVIRAVSFLVRDRDWGTCRPAASDVTVVESAVSLHITYSAECTNPDGGALSYTVEIRCDARGELECLSRCRARTDCTIARCGFCVLHPIADVAGVPARITHTDGSIESSRFPELIDPRQPFKDIRAIEHELQSGLTVRCTLLGDVFEMEDQRNWSDASYKTYSRPLALPWPYVMAAGSAQEQVVRIEVKRRVPERGGASRVTGRDVDVHLDLAITDEVMPSLGIAVAPAEVESALANLDALAELGPQRLTLHFDPLAGHGRSELARLAELQLRSGIPAILEYVLPGVLEPRCELTTLAALIADVGLSLSGIFVTPAAHRRSDPPGSEPGPCPPLDEVYREARRVFPDVRLGGGMLSYFTELNRKRPPFDMVDWVSHATCPIVHAADDRSVMQTLEAVPHITRSCRALIGSKPYAIGPVSIGMRQNPYGSRTMSNPNRERIPMAEEDPREHARFGAAWLAGYAASLSGANIECLTLGGLTGPRGIISHSGQRYPAFYVARLLASMAGTRRVVCRSGGAGSIVGFGATDERGVTRVLVANLTGRLQSARMVGGAPLSLTPFSCFEWVVSPTTPPLAR</sequence>
<evidence type="ECO:0000313" key="3">
    <source>
        <dbReference type="EMBL" id="QCP50313.1"/>
    </source>
</evidence>
<dbReference type="InterPro" id="IPR058787">
    <property type="entry name" value="ApnL_M"/>
</dbReference>
<reference evidence="3 4" key="1">
    <citation type="submission" date="2019-05" db="EMBL/GenBank/DDBJ databases">
        <title>Burkholderia sp. DHOD12, isolated from subtropical forest soil.</title>
        <authorList>
            <person name="Gao Z.-H."/>
            <person name="Qiu L.-H."/>
        </authorList>
    </citation>
    <scope>NUCLEOTIDE SEQUENCE [LARGE SCALE GENOMIC DNA]</scope>
    <source>
        <strain evidence="3 4">DHOD12</strain>
    </source>
</reference>
<accession>A0A4P8ISR3</accession>
<proteinExistence type="predicted"/>
<gene>
    <name evidence="3" type="ORF">FAZ95_14715</name>
</gene>
<dbReference type="OrthoDB" id="931854at2"/>
<organism evidence="3 4">
    <name type="scientific">Trinickia violacea</name>
    <dbReference type="NCBI Taxonomy" id="2571746"/>
    <lineage>
        <taxon>Bacteria</taxon>
        <taxon>Pseudomonadati</taxon>
        <taxon>Pseudomonadota</taxon>
        <taxon>Betaproteobacteria</taxon>
        <taxon>Burkholderiales</taxon>
        <taxon>Burkholderiaceae</taxon>
        <taxon>Trinickia</taxon>
    </lineage>
</organism>
<evidence type="ECO:0000313" key="4">
    <source>
        <dbReference type="Proteomes" id="UP000298656"/>
    </source>
</evidence>
<evidence type="ECO:0000259" key="2">
    <source>
        <dbReference type="Pfam" id="PF25838"/>
    </source>
</evidence>
<feature type="domain" description="D-apionate lactonase TIM barrel" evidence="2">
    <location>
        <begin position="278"/>
        <end position="562"/>
    </location>
</feature>
<dbReference type="Pfam" id="PF25838">
    <property type="entry name" value="Apionate_lact_M"/>
    <property type="match status" value="1"/>
</dbReference>
<dbReference type="InterPro" id="IPR058788">
    <property type="entry name" value="ApnL_N"/>
</dbReference>
<dbReference type="Proteomes" id="UP000298656">
    <property type="component" value="Chromosome 1"/>
</dbReference>
<name>A0A4P8ISR3_9BURK</name>
<dbReference type="Pfam" id="PF25837">
    <property type="entry name" value="Apionate_lact_N"/>
    <property type="match status" value="1"/>
</dbReference>
<protein>
    <submittedName>
        <fullName evidence="3">Uncharacterized protein</fullName>
    </submittedName>
</protein>
<feature type="domain" description="D-apionate lactonase N-terminal" evidence="1">
    <location>
        <begin position="21"/>
        <end position="246"/>
    </location>
</feature>
<evidence type="ECO:0000259" key="1">
    <source>
        <dbReference type="Pfam" id="PF25837"/>
    </source>
</evidence>
<dbReference type="EMBL" id="CP040077">
    <property type="protein sequence ID" value="QCP50313.1"/>
    <property type="molecule type" value="Genomic_DNA"/>
</dbReference>